<evidence type="ECO:0000256" key="3">
    <source>
        <dbReference type="ARBA" id="ARBA00022448"/>
    </source>
</evidence>
<keyword evidence="7" id="KW-0406">Ion transport</keyword>
<evidence type="ECO:0000256" key="8">
    <source>
        <dbReference type="ARBA" id="ARBA00023114"/>
    </source>
</evidence>
<dbReference type="InterPro" id="IPR033900">
    <property type="entry name" value="Gram_neg_porin_domain"/>
</dbReference>
<keyword evidence="8" id="KW-0626">Porin</keyword>
<evidence type="ECO:0000256" key="6">
    <source>
        <dbReference type="ARBA" id="ARBA00022729"/>
    </source>
</evidence>
<evidence type="ECO:0000256" key="9">
    <source>
        <dbReference type="ARBA" id="ARBA00023136"/>
    </source>
</evidence>
<dbReference type="PANTHER" id="PTHR34501">
    <property type="entry name" value="PROTEIN YDDL-RELATED"/>
    <property type="match status" value="1"/>
</dbReference>
<feature type="domain" description="Porin" evidence="11">
    <location>
        <begin position="5"/>
        <end position="164"/>
    </location>
</feature>
<dbReference type="GO" id="GO:0046930">
    <property type="term" value="C:pore complex"/>
    <property type="evidence" value="ECO:0007669"/>
    <property type="project" value="UniProtKB-KW"/>
</dbReference>
<dbReference type="Gene3D" id="2.40.160.10">
    <property type="entry name" value="Porin"/>
    <property type="match status" value="1"/>
</dbReference>
<name>A0A972NVC8_9BURK</name>
<sequence length="199" mass="20926">MGRGTTGLWSVGASYSVAGLNVAGAYLYAKNPALLLTDGNYVANTTGTAVGTSGPFSYVGHPSNEQVFGAGASYTIGSATLSLNYTNTKFDNANGTAGTVKFANYEAWAKYNFTPSWYAGISYDYTHGDIGYNETVPLYHQIGLTTSYSLSKRTSVYAVAAWQKVAGAAKNAAIFDGATGDASSNSHQIATRIGIYHLF</sequence>
<evidence type="ECO:0000256" key="1">
    <source>
        <dbReference type="ARBA" id="ARBA00004571"/>
    </source>
</evidence>
<dbReference type="GO" id="GO:0006811">
    <property type="term" value="P:monoatomic ion transport"/>
    <property type="evidence" value="ECO:0007669"/>
    <property type="project" value="UniProtKB-KW"/>
</dbReference>
<keyword evidence="9" id="KW-0472">Membrane</keyword>
<dbReference type="EMBL" id="WOEZ01000190">
    <property type="protein sequence ID" value="NPT59289.1"/>
    <property type="molecule type" value="Genomic_DNA"/>
</dbReference>
<reference evidence="12 13" key="1">
    <citation type="submission" date="2019-11" db="EMBL/GenBank/DDBJ databases">
        <title>Metabolism of dissolved organic matter in forest soils.</title>
        <authorList>
            <person name="Cyle K.T."/>
            <person name="Wilhelm R.C."/>
            <person name="Martinez C.E."/>
        </authorList>
    </citation>
    <scope>NUCLEOTIDE SEQUENCE [LARGE SCALE GENOMIC DNA]</scope>
    <source>
        <strain evidence="12 13">5N</strain>
    </source>
</reference>
<evidence type="ECO:0000256" key="4">
    <source>
        <dbReference type="ARBA" id="ARBA00022452"/>
    </source>
</evidence>
<keyword evidence="6" id="KW-0732">Signal</keyword>
<dbReference type="Pfam" id="PF13609">
    <property type="entry name" value="Porin_4"/>
    <property type="match status" value="1"/>
</dbReference>
<keyword evidence="3" id="KW-0813">Transport</keyword>
<keyword evidence="10" id="KW-0998">Cell outer membrane</keyword>
<evidence type="ECO:0000256" key="10">
    <source>
        <dbReference type="ARBA" id="ARBA00023237"/>
    </source>
</evidence>
<dbReference type="InterPro" id="IPR023614">
    <property type="entry name" value="Porin_dom_sf"/>
</dbReference>
<accession>A0A972NVC8</accession>
<dbReference type="GO" id="GO:0009279">
    <property type="term" value="C:cell outer membrane"/>
    <property type="evidence" value="ECO:0007669"/>
    <property type="project" value="UniProtKB-SubCell"/>
</dbReference>
<protein>
    <submittedName>
        <fullName evidence="12">Porin</fullName>
    </submittedName>
</protein>
<dbReference type="GO" id="GO:0015288">
    <property type="term" value="F:porin activity"/>
    <property type="evidence" value="ECO:0007669"/>
    <property type="project" value="UniProtKB-KW"/>
</dbReference>
<dbReference type="SUPFAM" id="SSF56935">
    <property type="entry name" value="Porins"/>
    <property type="match status" value="1"/>
</dbReference>
<evidence type="ECO:0000313" key="13">
    <source>
        <dbReference type="Proteomes" id="UP000655523"/>
    </source>
</evidence>
<evidence type="ECO:0000256" key="7">
    <source>
        <dbReference type="ARBA" id="ARBA00023065"/>
    </source>
</evidence>
<keyword evidence="4" id="KW-1134">Transmembrane beta strand</keyword>
<evidence type="ECO:0000256" key="5">
    <source>
        <dbReference type="ARBA" id="ARBA00022692"/>
    </source>
</evidence>
<dbReference type="AlphaFoldDB" id="A0A972NVC8"/>
<comment type="subcellular location">
    <subcellularLocation>
        <location evidence="1">Cell outer membrane</location>
        <topology evidence="1">Multi-pass membrane protein</topology>
    </subcellularLocation>
</comment>
<keyword evidence="13" id="KW-1185">Reference proteome</keyword>
<comment type="caution">
    <text evidence="12">The sequence shown here is derived from an EMBL/GenBank/DDBJ whole genome shotgun (WGS) entry which is preliminary data.</text>
</comment>
<dbReference type="InterPro" id="IPR050298">
    <property type="entry name" value="Gram-neg_bact_OMP"/>
</dbReference>
<evidence type="ECO:0000259" key="11">
    <source>
        <dbReference type="Pfam" id="PF13609"/>
    </source>
</evidence>
<organism evidence="12 13">
    <name type="scientific">Paraburkholderia elongata</name>
    <dbReference type="NCBI Taxonomy" id="2675747"/>
    <lineage>
        <taxon>Bacteria</taxon>
        <taxon>Pseudomonadati</taxon>
        <taxon>Pseudomonadota</taxon>
        <taxon>Betaproteobacteria</taxon>
        <taxon>Burkholderiales</taxon>
        <taxon>Burkholderiaceae</taxon>
        <taxon>Paraburkholderia</taxon>
    </lineage>
</organism>
<gene>
    <name evidence="12" type="ORF">GNZ13_33230</name>
</gene>
<dbReference type="PANTHER" id="PTHR34501:SF9">
    <property type="entry name" value="MAJOR OUTER MEMBRANE PROTEIN P.IA"/>
    <property type="match status" value="1"/>
</dbReference>
<comment type="subunit">
    <text evidence="2">Homotrimer.</text>
</comment>
<dbReference type="Proteomes" id="UP000655523">
    <property type="component" value="Unassembled WGS sequence"/>
</dbReference>
<evidence type="ECO:0000256" key="2">
    <source>
        <dbReference type="ARBA" id="ARBA00011233"/>
    </source>
</evidence>
<keyword evidence="5" id="KW-0812">Transmembrane</keyword>
<dbReference type="CDD" id="cd00342">
    <property type="entry name" value="gram_neg_porins"/>
    <property type="match status" value="1"/>
</dbReference>
<proteinExistence type="predicted"/>
<evidence type="ECO:0000313" key="12">
    <source>
        <dbReference type="EMBL" id="NPT59289.1"/>
    </source>
</evidence>